<name>A0A6B0URN7_IXORI</name>
<evidence type="ECO:0000313" key="1">
    <source>
        <dbReference type="EMBL" id="MXU92373.1"/>
    </source>
</evidence>
<protein>
    <submittedName>
        <fullName evidence="1">Uncharacterized protein</fullName>
    </submittedName>
</protein>
<proteinExistence type="predicted"/>
<organism evidence="1">
    <name type="scientific">Ixodes ricinus</name>
    <name type="common">Common tick</name>
    <name type="synonym">Acarus ricinus</name>
    <dbReference type="NCBI Taxonomy" id="34613"/>
    <lineage>
        <taxon>Eukaryota</taxon>
        <taxon>Metazoa</taxon>
        <taxon>Ecdysozoa</taxon>
        <taxon>Arthropoda</taxon>
        <taxon>Chelicerata</taxon>
        <taxon>Arachnida</taxon>
        <taxon>Acari</taxon>
        <taxon>Parasitiformes</taxon>
        <taxon>Ixodida</taxon>
        <taxon>Ixodoidea</taxon>
        <taxon>Ixodidae</taxon>
        <taxon>Ixodinae</taxon>
        <taxon>Ixodes</taxon>
    </lineage>
</organism>
<accession>A0A6B0URN7</accession>
<dbReference type="AlphaFoldDB" id="A0A6B0URN7"/>
<sequence>MRLKMSFSLLAAMSSARNAPYYRFHSMFLLWQAVLRSAHWHHQSNLKPLDVFVFVWRVASNASKHEVRASCSTWQQTVTKHLLVALVSLVLTTTGDGACKIAKRKFIKGRPAKYFSTRVKMLLPPFLSLSHT</sequence>
<dbReference type="EMBL" id="GIFC01010290">
    <property type="protein sequence ID" value="MXU92373.1"/>
    <property type="molecule type" value="Transcribed_RNA"/>
</dbReference>
<reference evidence="1" key="1">
    <citation type="submission" date="2019-12" db="EMBL/GenBank/DDBJ databases">
        <title>An insight into the sialome of adult female Ixodes ricinus ticks feeding for 6 days.</title>
        <authorList>
            <person name="Perner J."/>
            <person name="Ribeiro J.M.C."/>
        </authorList>
    </citation>
    <scope>NUCLEOTIDE SEQUENCE</scope>
    <source>
        <strain evidence="1">Semi-engorged</strain>
        <tissue evidence="1">Salivary glands</tissue>
    </source>
</reference>